<evidence type="ECO:0000313" key="2">
    <source>
        <dbReference type="Proteomes" id="UP000015346"/>
    </source>
</evidence>
<keyword evidence="2" id="KW-1185">Reference proteome</keyword>
<dbReference type="HOGENOM" id="CLU_2384346_0_0_5"/>
<dbReference type="AlphaFoldDB" id="S9S9N1"/>
<organism evidence="1 2">
    <name type="scientific">Rubellimicrobium thermophilum DSM 16684</name>
    <dbReference type="NCBI Taxonomy" id="1123069"/>
    <lineage>
        <taxon>Bacteria</taxon>
        <taxon>Pseudomonadati</taxon>
        <taxon>Pseudomonadota</taxon>
        <taxon>Alphaproteobacteria</taxon>
        <taxon>Rhodobacterales</taxon>
        <taxon>Roseobacteraceae</taxon>
        <taxon>Rubellimicrobium</taxon>
    </lineage>
</organism>
<name>S9S9N1_9RHOB</name>
<dbReference type="STRING" id="1123069.ruthe_03041"/>
<sequence length="94" mass="9807">MRSKTRTTASSAGGMRFAMAAALAILLTVRRGGAPLEPRLIRLTAATTGAGDAGCASYAEARLGRPAAETVAEVPPDWADWIADLDDRMTGTCR</sequence>
<proteinExistence type="predicted"/>
<gene>
    <name evidence="1" type="ORF">ruthe_03041</name>
</gene>
<dbReference type="PATRIC" id="fig|1123069.3.peg.3012"/>
<accession>S9S9N1</accession>
<reference evidence="1 2" key="1">
    <citation type="journal article" date="2013" name="Stand. Genomic Sci.">
        <title>Genome sequence of the reddish-pigmented Rubellimicrobium thermophilum type strain (DSM 16684(T)), a member of the Roseobacter clade.</title>
        <authorList>
            <person name="Fiebig A."/>
            <person name="Riedel T."/>
            <person name="Gronow S."/>
            <person name="Petersen J."/>
            <person name="Klenk H.P."/>
            <person name="Goker M."/>
        </authorList>
    </citation>
    <scope>NUCLEOTIDE SEQUENCE [LARGE SCALE GENOMIC DNA]</scope>
    <source>
        <strain evidence="1 2">DSM 16684</strain>
    </source>
</reference>
<evidence type="ECO:0000313" key="1">
    <source>
        <dbReference type="EMBL" id="EPX82969.1"/>
    </source>
</evidence>
<protein>
    <submittedName>
        <fullName evidence="1">Uncharacterized protein</fullName>
    </submittedName>
</protein>
<dbReference type="Proteomes" id="UP000015346">
    <property type="component" value="Unassembled WGS sequence"/>
</dbReference>
<dbReference type="EMBL" id="AOLV01000035">
    <property type="protein sequence ID" value="EPX82969.1"/>
    <property type="molecule type" value="Genomic_DNA"/>
</dbReference>
<comment type="caution">
    <text evidence="1">The sequence shown here is derived from an EMBL/GenBank/DDBJ whole genome shotgun (WGS) entry which is preliminary data.</text>
</comment>